<keyword evidence="7 9" id="KW-0472">Membrane</keyword>
<dbReference type="GO" id="GO:0006865">
    <property type="term" value="P:amino acid transport"/>
    <property type="evidence" value="ECO:0007669"/>
    <property type="project" value="UniProtKB-KW"/>
</dbReference>
<feature type="transmembrane region" description="Helical" evidence="9">
    <location>
        <begin position="186"/>
        <end position="210"/>
    </location>
</feature>
<dbReference type="GO" id="GO:0005886">
    <property type="term" value="C:plasma membrane"/>
    <property type="evidence" value="ECO:0007669"/>
    <property type="project" value="UniProtKB-SubCell"/>
</dbReference>
<dbReference type="Proteomes" id="UP000237752">
    <property type="component" value="Unassembled WGS sequence"/>
</dbReference>
<keyword evidence="5" id="KW-0029">Amino-acid transport</keyword>
<gene>
    <name evidence="10" type="ORF">CLV47_101448</name>
</gene>
<feature type="transmembrane region" description="Helical" evidence="9">
    <location>
        <begin position="133"/>
        <end position="158"/>
    </location>
</feature>
<feature type="transmembrane region" description="Helical" evidence="9">
    <location>
        <begin position="264"/>
        <end position="282"/>
    </location>
</feature>
<keyword evidence="6 9" id="KW-1133">Transmembrane helix</keyword>
<evidence type="ECO:0000256" key="6">
    <source>
        <dbReference type="ARBA" id="ARBA00022989"/>
    </source>
</evidence>
<dbReference type="InterPro" id="IPR052157">
    <property type="entry name" value="BCAA_transport_permease"/>
</dbReference>
<dbReference type="AlphaFoldDB" id="A0A2T1A6T2"/>
<feature type="transmembrane region" description="Helical" evidence="9">
    <location>
        <begin position="6"/>
        <end position="27"/>
    </location>
</feature>
<evidence type="ECO:0000313" key="11">
    <source>
        <dbReference type="Proteomes" id="UP000237752"/>
    </source>
</evidence>
<protein>
    <submittedName>
        <fullName evidence="10">Amino acid/amide ABC transporter membrane protein 1 (HAAT family)</fullName>
    </submittedName>
</protein>
<dbReference type="PANTHER" id="PTHR11795:SF445">
    <property type="entry name" value="AMINO ACID ABC TRANSPORTER PERMEASE PROTEIN"/>
    <property type="match status" value="1"/>
</dbReference>
<evidence type="ECO:0000256" key="3">
    <source>
        <dbReference type="ARBA" id="ARBA00022475"/>
    </source>
</evidence>
<dbReference type="InterPro" id="IPR001851">
    <property type="entry name" value="ABC_transp_permease"/>
</dbReference>
<evidence type="ECO:0000256" key="5">
    <source>
        <dbReference type="ARBA" id="ARBA00022970"/>
    </source>
</evidence>
<dbReference type="Pfam" id="PF02653">
    <property type="entry name" value="BPD_transp_2"/>
    <property type="match status" value="1"/>
</dbReference>
<reference evidence="10 11" key="1">
    <citation type="submission" date="2018-03" db="EMBL/GenBank/DDBJ databases">
        <title>Genomic Encyclopedia of Archaeal and Bacterial Type Strains, Phase II (KMG-II): from individual species to whole genera.</title>
        <authorList>
            <person name="Goeker M."/>
        </authorList>
    </citation>
    <scope>NUCLEOTIDE SEQUENCE [LARGE SCALE GENOMIC DNA]</scope>
    <source>
        <strain evidence="10 11">DSM 100065</strain>
    </source>
</reference>
<dbReference type="CDD" id="cd06582">
    <property type="entry name" value="TM_PBP1_LivH_like"/>
    <property type="match status" value="1"/>
</dbReference>
<dbReference type="GO" id="GO:0022857">
    <property type="term" value="F:transmembrane transporter activity"/>
    <property type="evidence" value="ECO:0007669"/>
    <property type="project" value="InterPro"/>
</dbReference>
<evidence type="ECO:0000256" key="9">
    <source>
        <dbReference type="SAM" id="Phobius"/>
    </source>
</evidence>
<comment type="caution">
    <text evidence="10">The sequence shown here is derived from an EMBL/GenBank/DDBJ whole genome shotgun (WGS) entry which is preliminary data.</text>
</comment>
<comment type="subcellular location">
    <subcellularLocation>
        <location evidence="1">Cell membrane</location>
        <topology evidence="1">Multi-pass membrane protein</topology>
    </subcellularLocation>
</comment>
<sequence length="292" mass="30146">MTLLLQTLVSGLAAGVVYGLIALGFSLVYRTSRVINFAQGDLAVLAAYLAYTLRQLGWPVIVACVVGVLGTGVVAGILERLALRPLYRRPGAVAILCTVGLAIVLEACIRLIWGSLPLSLPSIASTSPWHLGGLAITPLQVSMFVVGLAIAVMVTLLIGRTRSGRAMRGCAQDPEVVVLFGVNVDALYFSSFVIGGLLAGVAGILIIPTLGLTPDIGLNLSVLGFSAAVLGGLGSIWGALAGGVLVGVITNVAAVYVSSSYASGFVYLIMAVILLVRVRGLFGDEIEAVREV</sequence>
<evidence type="ECO:0000256" key="1">
    <source>
        <dbReference type="ARBA" id="ARBA00004651"/>
    </source>
</evidence>
<keyword evidence="4 9" id="KW-0812">Transmembrane</keyword>
<evidence type="ECO:0000313" key="10">
    <source>
        <dbReference type="EMBL" id="PRZ44322.1"/>
    </source>
</evidence>
<evidence type="ECO:0000256" key="8">
    <source>
        <dbReference type="ARBA" id="ARBA00037998"/>
    </source>
</evidence>
<dbReference type="EMBL" id="PVUE01000001">
    <property type="protein sequence ID" value="PRZ44322.1"/>
    <property type="molecule type" value="Genomic_DNA"/>
</dbReference>
<feature type="transmembrane region" description="Helical" evidence="9">
    <location>
        <begin position="90"/>
        <end position="113"/>
    </location>
</feature>
<dbReference type="PANTHER" id="PTHR11795">
    <property type="entry name" value="BRANCHED-CHAIN AMINO ACID TRANSPORT SYSTEM PERMEASE PROTEIN LIVH"/>
    <property type="match status" value="1"/>
</dbReference>
<feature type="transmembrane region" description="Helical" evidence="9">
    <location>
        <begin position="57"/>
        <end position="78"/>
    </location>
</feature>
<accession>A0A2T1A6T2</accession>
<keyword evidence="11" id="KW-1185">Reference proteome</keyword>
<proteinExistence type="inferred from homology"/>
<name>A0A2T1A6T2_9ACTN</name>
<evidence type="ECO:0000256" key="2">
    <source>
        <dbReference type="ARBA" id="ARBA00022448"/>
    </source>
</evidence>
<keyword evidence="3" id="KW-1003">Cell membrane</keyword>
<organism evidence="10 11">
    <name type="scientific">Antricoccus suffuscus</name>
    <dbReference type="NCBI Taxonomy" id="1629062"/>
    <lineage>
        <taxon>Bacteria</taxon>
        <taxon>Bacillati</taxon>
        <taxon>Actinomycetota</taxon>
        <taxon>Actinomycetes</taxon>
        <taxon>Geodermatophilales</taxon>
        <taxon>Antricoccaceae</taxon>
        <taxon>Antricoccus</taxon>
    </lineage>
</organism>
<dbReference type="OrthoDB" id="9807115at2"/>
<comment type="similarity">
    <text evidence="8">Belongs to the binding-protein-dependent transport system permease family. LivHM subfamily.</text>
</comment>
<keyword evidence="2" id="KW-0813">Transport</keyword>
<evidence type="ECO:0000256" key="4">
    <source>
        <dbReference type="ARBA" id="ARBA00022692"/>
    </source>
</evidence>
<evidence type="ECO:0000256" key="7">
    <source>
        <dbReference type="ARBA" id="ARBA00023136"/>
    </source>
</evidence>
<dbReference type="RefSeq" id="WP_106347344.1">
    <property type="nucleotide sequence ID" value="NZ_PVUE01000001.1"/>
</dbReference>